<evidence type="ECO:0000313" key="2">
    <source>
        <dbReference type="Proteomes" id="UP001497535"/>
    </source>
</evidence>
<proteinExistence type="predicted"/>
<comment type="caution">
    <text evidence="1">The sequence shown here is derived from an EMBL/GenBank/DDBJ whole genome shotgun (WGS) entry which is preliminary data.</text>
</comment>
<protein>
    <submittedName>
        <fullName evidence="1">Uncharacterized protein</fullName>
    </submittedName>
</protein>
<gene>
    <name evidence="1" type="ORF">MENTE1834_LOCUS2638</name>
</gene>
<organism evidence="1 2">
    <name type="scientific">Meloidogyne enterolobii</name>
    <name type="common">Root-knot nematode worm</name>
    <name type="synonym">Meloidogyne mayaguensis</name>
    <dbReference type="NCBI Taxonomy" id="390850"/>
    <lineage>
        <taxon>Eukaryota</taxon>
        <taxon>Metazoa</taxon>
        <taxon>Ecdysozoa</taxon>
        <taxon>Nematoda</taxon>
        <taxon>Chromadorea</taxon>
        <taxon>Rhabditida</taxon>
        <taxon>Tylenchina</taxon>
        <taxon>Tylenchomorpha</taxon>
        <taxon>Tylenchoidea</taxon>
        <taxon>Meloidogynidae</taxon>
        <taxon>Meloidogyninae</taxon>
        <taxon>Meloidogyne</taxon>
    </lineage>
</organism>
<sequence>MGIINWQEFMFIFSIFDFIFKIGLNFACHVPYFIPLLQRFEFEKLISISFWLKFFKLAFFEERRW</sequence>
<reference evidence="1" key="1">
    <citation type="submission" date="2023-11" db="EMBL/GenBank/DDBJ databases">
        <authorList>
            <person name="Poullet M."/>
        </authorList>
    </citation>
    <scope>NUCLEOTIDE SEQUENCE</scope>
    <source>
        <strain evidence="1">E1834</strain>
    </source>
</reference>
<keyword evidence="2" id="KW-1185">Reference proteome</keyword>
<dbReference type="Proteomes" id="UP001497535">
    <property type="component" value="Unassembled WGS sequence"/>
</dbReference>
<name>A0ACB0XRK8_MELEN</name>
<dbReference type="EMBL" id="CAVMJV010000002">
    <property type="protein sequence ID" value="CAK5014198.1"/>
    <property type="molecule type" value="Genomic_DNA"/>
</dbReference>
<accession>A0ACB0XRK8</accession>
<evidence type="ECO:0000313" key="1">
    <source>
        <dbReference type="EMBL" id="CAK5014198.1"/>
    </source>
</evidence>